<evidence type="ECO:0000256" key="2">
    <source>
        <dbReference type="ARBA" id="ARBA00007018"/>
    </source>
</evidence>
<evidence type="ECO:0000256" key="4">
    <source>
        <dbReference type="ARBA" id="ARBA00022989"/>
    </source>
</evidence>
<evidence type="ECO:0000313" key="9">
    <source>
        <dbReference type="EMBL" id="KAJ1645921.1"/>
    </source>
</evidence>
<dbReference type="AlphaFoldDB" id="A0A9W7XJF3"/>
<feature type="transmembrane region" description="Helical" evidence="8">
    <location>
        <begin position="310"/>
        <end position="330"/>
    </location>
</feature>
<feature type="transmembrane region" description="Helical" evidence="8">
    <location>
        <begin position="237"/>
        <end position="261"/>
    </location>
</feature>
<keyword evidence="6" id="KW-0862">Zinc</keyword>
<keyword evidence="5 8" id="KW-0472">Membrane</keyword>
<evidence type="ECO:0000256" key="3">
    <source>
        <dbReference type="ARBA" id="ARBA00022692"/>
    </source>
</evidence>
<feature type="transmembrane region" description="Helical" evidence="8">
    <location>
        <begin position="142"/>
        <end position="161"/>
    </location>
</feature>
<evidence type="ECO:0000313" key="10">
    <source>
        <dbReference type="Proteomes" id="UP001145021"/>
    </source>
</evidence>
<evidence type="ECO:0008006" key="11">
    <source>
        <dbReference type="Google" id="ProtNLM"/>
    </source>
</evidence>
<keyword evidence="4 8" id="KW-1133">Transmembrane helix</keyword>
<dbReference type="GO" id="GO:0016020">
    <property type="term" value="C:membrane"/>
    <property type="evidence" value="ECO:0007669"/>
    <property type="project" value="UniProtKB-SubCell"/>
</dbReference>
<evidence type="ECO:0000256" key="1">
    <source>
        <dbReference type="ARBA" id="ARBA00004141"/>
    </source>
</evidence>
<accession>A0A9W7XJF3</accession>
<evidence type="ECO:0000256" key="6">
    <source>
        <dbReference type="PIRSR" id="PIRSR604254-1"/>
    </source>
</evidence>
<sequence>MVLSRRTTPIASSLPRTGLDPNTVDTDGAIEPEDTRQLLHAQDAFSDTLDAKYQRHQSLHSTRLLSWAELPEWMKDNHFIHTGYRAPANSYAKCFASWFYLHNETGNIMTHLFGALAFVILCFTVTGSLLREFPTIDWRDATTLYIFLLGAVGCMGTSAIYHTVTCHSPTVQRAYNKCDYVGIVLLIVGSCVPIFCYMFYCHPRLKMFYLGLIFTLGSITAYMVVAPKFAISEYRPLRAATFVALGLSGIVPAIHSTQLFGWEYTLNAVQMPYMLMMGGTYIAGAFIYSARFPERLWPGKFDYWLHSHQIFHVFVVIAAVFHYIGVSNALRWTHTAGLDLCPA</sequence>
<organism evidence="9 10">
    <name type="scientific">Coemansia asiatica</name>
    <dbReference type="NCBI Taxonomy" id="1052880"/>
    <lineage>
        <taxon>Eukaryota</taxon>
        <taxon>Fungi</taxon>
        <taxon>Fungi incertae sedis</taxon>
        <taxon>Zoopagomycota</taxon>
        <taxon>Kickxellomycotina</taxon>
        <taxon>Kickxellomycetes</taxon>
        <taxon>Kickxellales</taxon>
        <taxon>Kickxellaceae</taxon>
        <taxon>Coemansia</taxon>
    </lineage>
</organism>
<feature type="binding site" evidence="6">
    <location>
        <position position="308"/>
    </location>
    <ligand>
        <name>Zn(2+)</name>
        <dbReference type="ChEBI" id="CHEBI:29105"/>
    </ligand>
</feature>
<comment type="subcellular location">
    <subcellularLocation>
        <location evidence="1">Membrane</location>
        <topology evidence="1">Multi-pass membrane protein</topology>
    </subcellularLocation>
</comment>
<dbReference type="GO" id="GO:0046872">
    <property type="term" value="F:metal ion binding"/>
    <property type="evidence" value="ECO:0007669"/>
    <property type="project" value="UniProtKB-KW"/>
</dbReference>
<dbReference type="GO" id="GO:0006882">
    <property type="term" value="P:intracellular zinc ion homeostasis"/>
    <property type="evidence" value="ECO:0007669"/>
    <property type="project" value="TreeGrafter"/>
</dbReference>
<feature type="binding site" evidence="6">
    <location>
        <position position="162"/>
    </location>
    <ligand>
        <name>Zn(2+)</name>
        <dbReference type="ChEBI" id="CHEBI:29105"/>
    </ligand>
</feature>
<keyword evidence="3 8" id="KW-0812">Transmembrane</keyword>
<feature type="transmembrane region" description="Helical" evidence="8">
    <location>
        <begin position="108"/>
        <end position="130"/>
    </location>
</feature>
<keyword evidence="10" id="KW-1185">Reference proteome</keyword>
<dbReference type="EMBL" id="JANBOH010000083">
    <property type="protein sequence ID" value="KAJ1645921.1"/>
    <property type="molecule type" value="Genomic_DNA"/>
</dbReference>
<dbReference type="PANTHER" id="PTHR20855">
    <property type="entry name" value="ADIPOR/PROGESTIN RECEPTOR-RELATED"/>
    <property type="match status" value="1"/>
</dbReference>
<evidence type="ECO:0000256" key="5">
    <source>
        <dbReference type="ARBA" id="ARBA00023136"/>
    </source>
</evidence>
<protein>
    <recommendedName>
        <fullName evidence="11">HlyIII-domain-containing protein</fullName>
    </recommendedName>
</protein>
<comment type="similarity">
    <text evidence="2">Belongs to the ADIPOR family.</text>
</comment>
<reference evidence="9" key="1">
    <citation type="submission" date="2022-07" db="EMBL/GenBank/DDBJ databases">
        <title>Phylogenomic reconstructions and comparative analyses of Kickxellomycotina fungi.</title>
        <authorList>
            <person name="Reynolds N.K."/>
            <person name="Stajich J.E."/>
            <person name="Barry K."/>
            <person name="Grigoriev I.V."/>
            <person name="Crous P."/>
            <person name="Smith M.E."/>
        </authorList>
    </citation>
    <scope>NUCLEOTIDE SEQUENCE</scope>
    <source>
        <strain evidence="9">NBRC 105413</strain>
    </source>
</reference>
<keyword evidence="6" id="KW-0479">Metal-binding</keyword>
<dbReference type="Pfam" id="PF03006">
    <property type="entry name" value="HlyIII"/>
    <property type="match status" value="1"/>
</dbReference>
<gene>
    <name evidence="9" type="ORF">LPJ64_002544</name>
</gene>
<dbReference type="GO" id="GO:0038023">
    <property type="term" value="F:signaling receptor activity"/>
    <property type="evidence" value="ECO:0007669"/>
    <property type="project" value="TreeGrafter"/>
</dbReference>
<feature type="transmembrane region" description="Helical" evidence="8">
    <location>
        <begin position="207"/>
        <end position="225"/>
    </location>
</feature>
<feature type="region of interest" description="Disordered" evidence="7">
    <location>
        <begin position="1"/>
        <end position="27"/>
    </location>
</feature>
<name>A0A9W7XJF3_9FUNG</name>
<feature type="compositionally biased region" description="Polar residues" evidence="7">
    <location>
        <begin position="1"/>
        <end position="15"/>
    </location>
</feature>
<dbReference type="Proteomes" id="UP001145021">
    <property type="component" value="Unassembled WGS sequence"/>
</dbReference>
<dbReference type="PANTHER" id="PTHR20855:SF52">
    <property type="entry name" value="ADIPONECTIN RECEPTOR PROTEIN"/>
    <property type="match status" value="1"/>
</dbReference>
<feature type="transmembrane region" description="Helical" evidence="8">
    <location>
        <begin position="273"/>
        <end position="290"/>
    </location>
</feature>
<proteinExistence type="inferred from homology"/>
<evidence type="ECO:0000256" key="8">
    <source>
        <dbReference type="SAM" id="Phobius"/>
    </source>
</evidence>
<evidence type="ECO:0000256" key="7">
    <source>
        <dbReference type="SAM" id="MobiDB-lite"/>
    </source>
</evidence>
<feature type="binding site" evidence="6">
    <location>
        <position position="312"/>
    </location>
    <ligand>
        <name>Zn(2+)</name>
        <dbReference type="ChEBI" id="CHEBI:29105"/>
    </ligand>
</feature>
<feature type="transmembrane region" description="Helical" evidence="8">
    <location>
        <begin position="181"/>
        <end position="200"/>
    </location>
</feature>
<dbReference type="InterPro" id="IPR004254">
    <property type="entry name" value="AdipoR/HlyIII-related"/>
</dbReference>
<comment type="caution">
    <text evidence="9">The sequence shown here is derived from an EMBL/GenBank/DDBJ whole genome shotgun (WGS) entry which is preliminary data.</text>
</comment>